<accession>B7P564</accession>
<evidence type="ECO:0000256" key="1">
    <source>
        <dbReference type="SAM" id="Coils"/>
    </source>
</evidence>
<dbReference type="VEuPathDB" id="VectorBase:ISCP_032303"/>
<dbReference type="EMBL" id="DS639501">
    <property type="protein sequence ID" value="EEC01736.1"/>
    <property type="molecule type" value="Genomic_DNA"/>
</dbReference>
<evidence type="ECO:0000313" key="3">
    <source>
        <dbReference type="EnsemblMetazoa" id="ISCW001130-PA"/>
    </source>
</evidence>
<keyword evidence="1" id="KW-0175">Coiled coil</keyword>
<reference evidence="3" key="2">
    <citation type="submission" date="2020-05" db="UniProtKB">
        <authorList>
            <consortium name="EnsemblMetazoa"/>
        </authorList>
    </citation>
    <scope>IDENTIFICATION</scope>
    <source>
        <strain evidence="3">wikel</strain>
    </source>
</reference>
<dbReference type="VEuPathDB" id="VectorBase:ISCI001130"/>
<dbReference type="HOGENOM" id="CLU_2690569_0_0_1"/>
<dbReference type="OMA" id="MDKKDQN"/>
<dbReference type="EMBL" id="ABJB010678855">
    <property type="status" value="NOT_ANNOTATED_CDS"/>
    <property type="molecule type" value="Genomic_DNA"/>
</dbReference>
<evidence type="ECO:0000313" key="2">
    <source>
        <dbReference type="EMBL" id="EEC01736.1"/>
    </source>
</evidence>
<dbReference type="VEuPathDB" id="VectorBase:ISCW001130"/>
<sequence>MDNRPQDKTMAELVEKNQQLEKQKADLLALIKKQMKLIDVLKRQKIHLESTRIIQFTEDELIHLFGMDKKDIPQ</sequence>
<gene>
    <name evidence="2" type="ORF">IscW_ISCW001130</name>
</gene>
<dbReference type="PANTHER" id="PTHR23313:SF0">
    <property type="entry name" value="TESTIS-EXPRESSED PROTEIN 9"/>
    <property type="match status" value="1"/>
</dbReference>
<reference evidence="2 4" key="1">
    <citation type="submission" date="2008-03" db="EMBL/GenBank/DDBJ databases">
        <title>Annotation of Ixodes scapularis.</title>
        <authorList>
            <consortium name="Ixodes scapularis Genome Project Consortium"/>
            <person name="Caler E."/>
            <person name="Hannick L.I."/>
            <person name="Bidwell S."/>
            <person name="Joardar V."/>
            <person name="Thiagarajan M."/>
            <person name="Amedeo P."/>
            <person name="Galinsky K.J."/>
            <person name="Schobel S."/>
            <person name="Inman J."/>
            <person name="Hostetler J."/>
            <person name="Miller J."/>
            <person name="Hammond M."/>
            <person name="Megy K."/>
            <person name="Lawson D."/>
            <person name="Kodira C."/>
            <person name="Sutton G."/>
            <person name="Meyer J."/>
            <person name="Hill C.A."/>
            <person name="Birren B."/>
            <person name="Nene V."/>
            <person name="Collins F."/>
            <person name="Alarcon-Chaidez F."/>
            <person name="Wikel S."/>
            <person name="Strausberg R."/>
        </authorList>
    </citation>
    <scope>NUCLEOTIDE SEQUENCE [LARGE SCALE GENOMIC DNA]</scope>
    <source>
        <strain evidence="4">Wikel</strain>
        <strain evidence="2">Wikel colony</strain>
    </source>
</reference>
<dbReference type="Proteomes" id="UP000001555">
    <property type="component" value="Unassembled WGS sequence"/>
</dbReference>
<dbReference type="InParanoid" id="B7P564"/>
<keyword evidence="4" id="KW-1185">Reference proteome</keyword>
<dbReference type="STRING" id="6945.B7P564"/>
<organism>
    <name type="scientific">Ixodes scapularis</name>
    <name type="common">Black-legged tick</name>
    <name type="synonym">Deer tick</name>
    <dbReference type="NCBI Taxonomy" id="6945"/>
    <lineage>
        <taxon>Eukaryota</taxon>
        <taxon>Metazoa</taxon>
        <taxon>Ecdysozoa</taxon>
        <taxon>Arthropoda</taxon>
        <taxon>Chelicerata</taxon>
        <taxon>Arachnida</taxon>
        <taxon>Acari</taxon>
        <taxon>Parasitiformes</taxon>
        <taxon>Ixodida</taxon>
        <taxon>Ixodoidea</taxon>
        <taxon>Ixodidae</taxon>
        <taxon>Ixodinae</taxon>
        <taxon>Ixodes</taxon>
    </lineage>
</organism>
<proteinExistence type="predicted"/>
<dbReference type="EMBL" id="ABJB010043873">
    <property type="status" value="NOT_ANNOTATED_CDS"/>
    <property type="molecule type" value="Genomic_DNA"/>
</dbReference>
<dbReference type="PaxDb" id="6945-B7P564"/>
<dbReference type="EnsemblMetazoa" id="ISCW001130-RA">
    <property type="protein sequence ID" value="ISCW001130-PA"/>
    <property type="gene ID" value="ISCW001130"/>
</dbReference>
<evidence type="ECO:0000313" key="4">
    <source>
        <dbReference type="Proteomes" id="UP000001555"/>
    </source>
</evidence>
<dbReference type="EMBL" id="ABJB010901382">
    <property type="status" value="NOT_ANNOTATED_CDS"/>
    <property type="molecule type" value="Genomic_DNA"/>
</dbReference>
<dbReference type="AlphaFoldDB" id="B7P564"/>
<name>B7P564_IXOSC</name>
<dbReference type="OrthoDB" id="269872at2759"/>
<protein>
    <submittedName>
        <fullName evidence="2 3">Myosin heavy chain, putative</fullName>
    </submittedName>
</protein>
<dbReference type="PANTHER" id="PTHR23313">
    <property type="entry name" value="TSEC1-RELATED"/>
    <property type="match status" value="1"/>
</dbReference>
<feature type="coiled-coil region" evidence="1">
    <location>
        <begin position="6"/>
        <end position="37"/>
    </location>
</feature>